<dbReference type="SUPFAM" id="SSF55781">
    <property type="entry name" value="GAF domain-like"/>
    <property type="match status" value="1"/>
</dbReference>
<dbReference type="InterPro" id="IPR000014">
    <property type="entry name" value="PAS"/>
</dbReference>
<dbReference type="CDD" id="cd14014">
    <property type="entry name" value="STKc_PknB_like"/>
    <property type="match status" value="1"/>
</dbReference>
<dbReference type="InterPro" id="IPR003661">
    <property type="entry name" value="HisK_dim/P_dom"/>
</dbReference>
<dbReference type="PROSITE" id="PS50109">
    <property type="entry name" value="HIS_KIN"/>
    <property type="match status" value="1"/>
</dbReference>
<dbReference type="GO" id="GO:0005524">
    <property type="term" value="F:ATP binding"/>
    <property type="evidence" value="ECO:0007669"/>
    <property type="project" value="InterPro"/>
</dbReference>
<dbReference type="InterPro" id="IPR004358">
    <property type="entry name" value="Sig_transdc_His_kin-like_C"/>
</dbReference>
<dbReference type="Gene3D" id="3.30.450.40">
    <property type="match status" value="1"/>
</dbReference>
<evidence type="ECO:0000259" key="7">
    <source>
        <dbReference type="PROSITE" id="PS50112"/>
    </source>
</evidence>
<evidence type="ECO:0000313" key="8">
    <source>
        <dbReference type="EMBL" id="OWP52037.1"/>
    </source>
</evidence>
<dbReference type="SUPFAM" id="SSF56112">
    <property type="entry name" value="Protein kinase-like (PK-like)"/>
    <property type="match status" value="1"/>
</dbReference>
<dbReference type="EMBL" id="NJBA01000002">
    <property type="protein sequence ID" value="OWP52037.1"/>
    <property type="molecule type" value="Genomic_DNA"/>
</dbReference>
<dbReference type="SUPFAM" id="SSF55785">
    <property type="entry name" value="PYP-like sensor domain (PAS domain)"/>
    <property type="match status" value="1"/>
</dbReference>
<dbReference type="SMART" id="SM00388">
    <property type="entry name" value="HisKA"/>
    <property type="match status" value="1"/>
</dbReference>
<keyword evidence="8" id="KW-0418">Kinase</keyword>
<reference evidence="8 9" key="1">
    <citation type="submission" date="2017-06" db="EMBL/GenBank/DDBJ databases">
        <title>Draft genome of Pseudomonas nitroreducens DF05.</title>
        <authorList>
            <person name="Iyer R."/>
        </authorList>
    </citation>
    <scope>NUCLEOTIDE SEQUENCE [LARGE SCALE GENOMIC DNA]</scope>
    <source>
        <strain evidence="8 9">DF05</strain>
    </source>
</reference>
<dbReference type="eggNOG" id="COG4191">
    <property type="taxonomic scope" value="Bacteria"/>
</dbReference>
<dbReference type="Gene3D" id="3.30.565.10">
    <property type="entry name" value="Histidine kinase-like ATPase, C-terminal domain"/>
    <property type="match status" value="1"/>
</dbReference>
<dbReference type="Gene3D" id="3.40.50.300">
    <property type="entry name" value="P-loop containing nucleotide triphosphate hydrolases"/>
    <property type="match status" value="1"/>
</dbReference>
<dbReference type="InterPro" id="IPR000719">
    <property type="entry name" value="Prot_kinase_dom"/>
</dbReference>
<dbReference type="PANTHER" id="PTHR43642:SF1">
    <property type="entry name" value="HYBRID SIGNAL TRANSDUCTION HISTIDINE KINASE G"/>
    <property type="match status" value="1"/>
</dbReference>
<dbReference type="PRINTS" id="PR00344">
    <property type="entry name" value="BCTRLSENSOR"/>
</dbReference>
<dbReference type="InterPro" id="IPR036097">
    <property type="entry name" value="HisK_dim/P_sf"/>
</dbReference>
<evidence type="ECO:0000256" key="2">
    <source>
        <dbReference type="ARBA" id="ARBA00012438"/>
    </source>
</evidence>
<dbReference type="eggNOG" id="COG3899">
    <property type="taxonomic scope" value="Bacteria"/>
</dbReference>
<dbReference type="Gene3D" id="1.10.287.130">
    <property type="match status" value="1"/>
</dbReference>
<evidence type="ECO:0000256" key="4">
    <source>
        <dbReference type="SAM" id="Coils"/>
    </source>
</evidence>
<dbReference type="Gene3D" id="1.10.510.10">
    <property type="entry name" value="Transferase(Phosphotransferase) domain 1"/>
    <property type="match status" value="1"/>
</dbReference>
<dbReference type="InterPro" id="IPR003018">
    <property type="entry name" value="GAF"/>
</dbReference>
<dbReference type="Pfam" id="PF02518">
    <property type="entry name" value="HATPase_c"/>
    <property type="match status" value="1"/>
</dbReference>
<dbReference type="SMART" id="SM00220">
    <property type="entry name" value="S_TKc"/>
    <property type="match status" value="1"/>
</dbReference>
<feature type="domain" description="PAS" evidence="7">
    <location>
        <begin position="1364"/>
        <end position="1436"/>
    </location>
</feature>
<dbReference type="Pfam" id="PF00512">
    <property type="entry name" value="HisKA"/>
    <property type="match status" value="1"/>
</dbReference>
<dbReference type="GO" id="GO:0000155">
    <property type="term" value="F:phosphorelay sensor kinase activity"/>
    <property type="evidence" value="ECO:0007669"/>
    <property type="project" value="InterPro"/>
</dbReference>
<dbReference type="PANTHER" id="PTHR43642">
    <property type="entry name" value="HYBRID SIGNAL TRANSDUCTION HISTIDINE KINASE G"/>
    <property type="match status" value="1"/>
</dbReference>
<dbReference type="InterPro" id="IPR011009">
    <property type="entry name" value="Kinase-like_dom_sf"/>
</dbReference>
<dbReference type="eggNOG" id="COG0515">
    <property type="taxonomic scope" value="Bacteria"/>
</dbReference>
<dbReference type="InterPro" id="IPR003594">
    <property type="entry name" value="HATPase_dom"/>
</dbReference>
<keyword evidence="4" id="KW-0175">Coiled coil</keyword>
<feature type="coiled-coil region" evidence="4">
    <location>
        <begin position="1479"/>
        <end position="1506"/>
    </location>
</feature>
<evidence type="ECO:0000259" key="5">
    <source>
        <dbReference type="PROSITE" id="PS50011"/>
    </source>
</evidence>
<dbReference type="InterPro" id="IPR027417">
    <property type="entry name" value="P-loop_NTPase"/>
</dbReference>
<dbReference type="eggNOG" id="COG2203">
    <property type="taxonomic scope" value="Bacteria"/>
</dbReference>
<dbReference type="Gene3D" id="3.30.450.20">
    <property type="entry name" value="PAS domain"/>
    <property type="match status" value="1"/>
</dbReference>
<keyword evidence="8" id="KW-0808">Transferase</keyword>
<dbReference type="PROSITE" id="PS50011">
    <property type="entry name" value="PROTEIN_KINASE_DOM"/>
    <property type="match status" value="1"/>
</dbReference>
<evidence type="ECO:0000256" key="1">
    <source>
        <dbReference type="ARBA" id="ARBA00000085"/>
    </source>
</evidence>
<dbReference type="SUPFAM" id="SSF47384">
    <property type="entry name" value="Homodimeric domain of signal transducing histidine kinase"/>
    <property type="match status" value="1"/>
</dbReference>
<accession>A0A246FCJ3</accession>
<dbReference type="SMART" id="SM00091">
    <property type="entry name" value="PAS"/>
    <property type="match status" value="1"/>
</dbReference>
<dbReference type="Pfam" id="PF00069">
    <property type="entry name" value="Pkinase"/>
    <property type="match status" value="1"/>
</dbReference>
<organism evidence="8 9">
    <name type="scientific">Pseudomonas nitroreducens</name>
    <dbReference type="NCBI Taxonomy" id="46680"/>
    <lineage>
        <taxon>Bacteria</taxon>
        <taxon>Pseudomonadati</taxon>
        <taxon>Pseudomonadota</taxon>
        <taxon>Gammaproteobacteria</taxon>
        <taxon>Pseudomonadales</taxon>
        <taxon>Pseudomonadaceae</taxon>
        <taxon>Pseudomonas</taxon>
    </lineage>
</organism>
<dbReference type="SMART" id="SM00065">
    <property type="entry name" value="GAF"/>
    <property type="match status" value="1"/>
</dbReference>
<feature type="domain" description="Histidine kinase" evidence="6">
    <location>
        <begin position="1515"/>
        <end position="1731"/>
    </location>
</feature>
<dbReference type="InterPro" id="IPR053159">
    <property type="entry name" value="Hybrid_Histidine_Kinase"/>
</dbReference>
<dbReference type="InterPro" id="IPR035965">
    <property type="entry name" value="PAS-like_dom_sf"/>
</dbReference>
<comment type="catalytic activity">
    <reaction evidence="1">
        <text>ATP + protein L-histidine = ADP + protein N-phospho-L-histidine.</text>
        <dbReference type="EC" id="2.7.13.3"/>
    </reaction>
</comment>
<dbReference type="NCBIfam" id="TIGR00229">
    <property type="entry name" value="sensory_box"/>
    <property type="match status" value="1"/>
</dbReference>
<evidence type="ECO:0000259" key="6">
    <source>
        <dbReference type="PROSITE" id="PS50109"/>
    </source>
</evidence>
<dbReference type="Pfam" id="PF01590">
    <property type="entry name" value="GAF"/>
    <property type="match status" value="1"/>
</dbReference>
<dbReference type="CDD" id="cd00130">
    <property type="entry name" value="PAS"/>
    <property type="match status" value="1"/>
</dbReference>
<comment type="caution">
    <text evidence="8">The sequence shown here is derived from an EMBL/GenBank/DDBJ whole genome shotgun (WGS) entry which is preliminary data.</text>
</comment>
<sequence length="1734" mass="192086">MPLERFLRLAIGIAHALARLHQASLLHKDIKPAHIVVDCSDGRPRFTGFGLASRLPRERQAPEPAETLAGTLAYMAPEQTGRMNRSIDSRSDLYALGVTFYQMLTGELPFAASDAMEWVHCHIARQAVAPERRVPSLPKVLSSLVMKLLAKTAEDRYQSAAGVEQDLRRCLADWEAGRVLKEFALDEHSIPDRLLVPEKLYGREQEVASLVAAFERSVSGEVCGLLLVSGYSGIGKTSVVSELHKALVPPRGLFASGKFDQYKRDIPYATLVQAFQQLVRMLLGKNDRELTQWRSELEQALEGEGQLLNELIPELRLIIGEQPELPVLEPQQAHRRFLRLLKRFIGVFARPEHPLALFLDDLQWLDAATLDLLDDLLSSAELRHVMLVGAYRSNEIDDSHPLSVTLRRLASAQVRIEEIQLTPLKRQHLEQMIAEALHCRADQIRPLALLVHEKTAGNPFFAIQFLHALVEEGLLSFDYEFRQWRWDAALIHAKGYTDNVVDLMLGKLARLPQQTQHVLQQLACLGNLADSGTLASVLDMPRAQLHQALWEAIRQELVERQEGAYAFAHDRIHEAAYSLIPQTERAAAHLRIGRLLAAHVSPRQREEAIFEIVGQLNRGMELINAAVERERLAELNLLAGQRAKASAAYAAALSYFATGAELLDRTVRREHRDLLFALELGRAECEFATGLLAAAEKRLEGLGDFAQGTAEQTVVACLLVDIHLLTDRRDQAVVVCLDSLRRLGIDWPPHPGDEAVQEEYERIWTQLAGRPIDQLVSLPPMSNARALACMEILTTLFSPALHTDENLACLTICRAITLSLEHGNSDTSSVAYANIPRIAGRRFGDFQAGLLFGQLGCDLVDRRRLQRYEARTYLAFALFVARWSKPVRDCSLILQRAFNAANRVGDLPFGAFSCNILVSNLFFAGLPLAEVDAEAERSLAYAKKVRFGLVIAFLENQLAMVRMLRGGTLEFGCMDTPNYSEAATERGLENSSKVLACWYWVRKLQARYLAGDYRAALEAASLAEPLLNTSDSFLEEAEYHFFTGLALAASGAEYALVELCARLSAHRQALQAWARLCPQNYTCHILLLDAQIAHLERRYSDAEALHERAVRSAQESGFLQVEALAYEAAARHYAIRGLDRVARLYWQEARDCFRRWGAEGKVRQIDAMHPLLGHESAGAQHTATIAAPMEQLDLATVLKVLQTVSGEIVLERLVDSVMRTAIEQAGAERGVLLLCGDGQPRIAAQASVDGAEPQMSADQGQLPDGLLSETVLYQVLRTQQTLVLDDALVAPEFAGDPYLRRRGVRSVLCLPLESQGQVSGALYLENNLTARAFSPARTAVLKLVASQAAISLEKARLYRDVAEREARIRRLVDANIIGIIVWNAEGEILDANDAFLRMLGYQREDLVSRQLRWRDLTPPEFLEESEQSLLVAVRQGSAPPFEKEYFKRDGSRLPVIIGLAPFESGSGEGVAFVLDLSERKRAEELVREGERRYREVQAELAHANRVATMGQLVATIAHEVNQPIAATVTNANAAQRWLDAQPPDLGEVGQVLGRIVRDANRAADVLKRIRELLRKTPSRKGALDINGAIQEMVELTRGQVLKGGVRVHLRLVAPLPAVAGDRVELQQVLLNLILNAVEAMAAVEQGTRDLEISTQPDIDGGVLVQVCDTGPGFAAENAEQIFAPFYTTKPTGLGMGLSICRSIIEAHGGRLWAAANQPRGAVVQFVVPIHLAEA</sequence>
<evidence type="ECO:0000256" key="3">
    <source>
        <dbReference type="ARBA" id="ARBA00022553"/>
    </source>
</evidence>
<proteinExistence type="predicted"/>
<dbReference type="InterPro" id="IPR036890">
    <property type="entry name" value="HATPase_C_sf"/>
</dbReference>
<dbReference type="InterPro" id="IPR041664">
    <property type="entry name" value="AAA_16"/>
</dbReference>
<dbReference type="SUPFAM" id="SSF52540">
    <property type="entry name" value="P-loop containing nucleoside triphosphate hydrolases"/>
    <property type="match status" value="1"/>
</dbReference>
<dbReference type="InterPro" id="IPR029016">
    <property type="entry name" value="GAF-like_dom_sf"/>
</dbReference>
<dbReference type="Pfam" id="PF13191">
    <property type="entry name" value="AAA_16"/>
    <property type="match status" value="1"/>
</dbReference>
<feature type="coiled-coil region" evidence="4">
    <location>
        <begin position="1085"/>
        <end position="1112"/>
    </location>
</feature>
<dbReference type="SUPFAM" id="SSF55874">
    <property type="entry name" value="ATPase domain of HSP90 chaperone/DNA topoisomerase II/histidine kinase"/>
    <property type="match status" value="1"/>
</dbReference>
<dbReference type="SMART" id="SM00387">
    <property type="entry name" value="HATPase_c"/>
    <property type="match status" value="1"/>
</dbReference>
<dbReference type="Proteomes" id="UP000198145">
    <property type="component" value="Unassembled WGS sequence"/>
</dbReference>
<gene>
    <name evidence="8" type="ORF">CEG18_07215</name>
</gene>
<feature type="domain" description="Protein kinase" evidence="5">
    <location>
        <begin position="1"/>
        <end position="168"/>
    </location>
</feature>
<dbReference type="InterPro" id="IPR005467">
    <property type="entry name" value="His_kinase_dom"/>
</dbReference>
<dbReference type="Pfam" id="PF13426">
    <property type="entry name" value="PAS_9"/>
    <property type="match status" value="1"/>
</dbReference>
<protein>
    <recommendedName>
        <fullName evidence="2">histidine kinase</fullName>
        <ecNumber evidence="2">2.7.13.3</ecNumber>
    </recommendedName>
</protein>
<name>A0A246FCJ3_PSENT</name>
<dbReference type="PROSITE" id="PS50112">
    <property type="entry name" value="PAS"/>
    <property type="match status" value="1"/>
</dbReference>
<evidence type="ECO:0000313" key="9">
    <source>
        <dbReference type="Proteomes" id="UP000198145"/>
    </source>
</evidence>
<dbReference type="EC" id="2.7.13.3" evidence="2"/>
<keyword evidence="3" id="KW-0597">Phosphoprotein</keyword>